<dbReference type="InterPro" id="IPR043128">
    <property type="entry name" value="Rev_trsase/Diguanyl_cyclase"/>
</dbReference>
<reference evidence="1 2" key="1">
    <citation type="submission" date="2016-02" db="EMBL/GenBank/DDBJ databases">
        <authorList>
            <consortium name="Pathogen Informatics"/>
        </authorList>
    </citation>
    <scope>NUCLEOTIDE SEQUENCE [LARGE SCALE GENOMIC DNA]</scope>
    <source>
        <strain evidence="1 2">RC20</strain>
    </source>
</reference>
<dbReference type="AlphaFoldDB" id="A0A128EBR1"/>
<evidence type="ECO:0000313" key="1">
    <source>
        <dbReference type="EMBL" id="CZE46379.1"/>
    </source>
</evidence>
<dbReference type="Gene3D" id="3.30.70.270">
    <property type="match status" value="1"/>
</dbReference>
<dbReference type="EMBL" id="FIZP01000001">
    <property type="protein sequence ID" value="CZE46379.1"/>
    <property type="molecule type" value="Genomic_DNA"/>
</dbReference>
<proteinExistence type="predicted"/>
<organism evidence="1 2">
    <name type="scientific">Campylobacter geochelonis</name>
    <dbReference type="NCBI Taxonomy" id="1780362"/>
    <lineage>
        <taxon>Bacteria</taxon>
        <taxon>Pseudomonadati</taxon>
        <taxon>Campylobacterota</taxon>
        <taxon>Epsilonproteobacteria</taxon>
        <taxon>Campylobacterales</taxon>
        <taxon>Campylobacteraceae</taxon>
        <taxon>Campylobacter</taxon>
    </lineage>
</organism>
<protein>
    <submittedName>
        <fullName evidence="1">Uncharacterized protein</fullName>
    </submittedName>
</protein>
<accession>A0A128EBR1</accession>
<keyword evidence="2" id="KW-1185">Reference proteome</keyword>
<sequence length="502" mass="57441">MSCAVYIDIAAKQNYIFSSNKLKDIVGASEIIRQVTNKDLEKTFVKKYPKFKEPDGNFGGGNALLFFDDEVSAKDFIRIYSKHLLEAFPSLTPYFLLDAKFDENNYQESINKTHEKLEKLKNSYFPLTQPLNLGIESLCPNSDFPAIVKDNSKSGKSKFYSKSTMAKRNMSEKANANFNELFNDVLINKFNDKFCFSLEIDKIIHDENSYAAIVHIDANELGSRVKQLKSFNVAKEFSQVVDTNMKKAMEETIKILASKFKNGKFDGEFFDGANLELKTDDDKFILPFRPVVLSGDDLTFISEGRLGVFIARTFINELKKLPLNFVSSDDKKLKQPLFASGGIAIVKAKTPFFKGYTFAEELTTSAKKLLKESTNKDEKTSIDFFILSSGILGEFDDVRKRYFTKDSKELYNGGYSEADFARLVKLMQELKDISKNKIMKLRDLAFESEESVKKYLEVYCDNKLIKDNKLEFKMLVEAIELMKFYPIFDGEFYKGEQSCKNN</sequence>
<dbReference type="RefSeq" id="WP_075539956.1">
    <property type="nucleotide sequence ID" value="NZ_CP053844.1"/>
</dbReference>
<dbReference type="Proteomes" id="UP000069632">
    <property type="component" value="Unassembled WGS sequence"/>
</dbReference>
<evidence type="ECO:0000313" key="2">
    <source>
        <dbReference type="Proteomes" id="UP000069632"/>
    </source>
</evidence>
<gene>
    <name evidence="1" type="ORF">ERS672216_00338</name>
</gene>
<name>A0A128EBR1_9BACT</name>
<dbReference type="OrthoDB" id="442064at2"/>